<reference evidence="4" key="2">
    <citation type="submission" date="2023-06" db="EMBL/GenBank/DDBJ databases">
        <authorList>
            <person name="Swenson N.G."/>
            <person name="Wegrzyn J.L."/>
            <person name="Mcevoy S.L."/>
        </authorList>
    </citation>
    <scope>NUCLEOTIDE SEQUENCE</scope>
    <source>
        <strain evidence="4">NS2018</strain>
        <tissue evidence="4">Leaf</tissue>
    </source>
</reference>
<dbReference type="AlphaFoldDB" id="A0AA39W4H1"/>
<evidence type="ECO:0000313" key="5">
    <source>
        <dbReference type="Proteomes" id="UP001168877"/>
    </source>
</evidence>
<dbReference type="InterPro" id="IPR050905">
    <property type="entry name" value="Plant_NBS-LRR"/>
</dbReference>
<evidence type="ECO:0000313" key="4">
    <source>
        <dbReference type="EMBL" id="KAK0601181.1"/>
    </source>
</evidence>
<keyword evidence="1" id="KW-0611">Plant defense</keyword>
<proteinExistence type="predicted"/>
<gene>
    <name evidence="4" type="ORF">LWI29_021982</name>
</gene>
<dbReference type="InterPro" id="IPR027417">
    <property type="entry name" value="P-loop_NTPase"/>
</dbReference>
<name>A0AA39W4H1_ACESA</name>
<feature type="region of interest" description="Disordered" evidence="2">
    <location>
        <begin position="95"/>
        <end position="122"/>
    </location>
</feature>
<dbReference type="PANTHER" id="PTHR33463:SF198">
    <property type="entry name" value="RPP4C3"/>
    <property type="match status" value="1"/>
</dbReference>
<dbReference type="PANTHER" id="PTHR33463">
    <property type="entry name" value="NB-ARC DOMAIN-CONTAINING PROTEIN-RELATED"/>
    <property type="match status" value="1"/>
</dbReference>
<evidence type="ECO:0000259" key="3">
    <source>
        <dbReference type="Pfam" id="PF00931"/>
    </source>
</evidence>
<keyword evidence="5" id="KW-1185">Reference proteome</keyword>
<dbReference type="GO" id="GO:0043531">
    <property type="term" value="F:ADP binding"/>
    <property type="evidence" value="ECO:0007669"/>
    <property type="project" value="InterPro"/>
</dbReference>
<dbReference type="SUPFAM" id="SSF52540">
    <property type="entry name" value="P-loop containing nucleoside triphosphate hydrolases"/>
    <property type="match status" value="1"/>
</dbReference>
<sequence length="193" mass="22326">MSTLNDIIKALSNPNVNMVGVYGTDGIGKTTLARAVAEHAEYKMLFDVVAFAEVFEVPDIRRIQGEIADKLGLTFHEESVTERARKLHKCLKQKKQEEQEEQKEQKKNNDLKKLKEKKESKKEKEEKEQEKILLKIVVRLQQKIAVRPLQKFELGILQEIAARLLQEIAVRLLPKVVLVLLYNIWSKENHLSM</sequence>
<evidence type="ECO:0000256" key="1">
    <source>
        <dbReference type="ARBA" id="ARBA00022821"/>
    </source>
</evidence>
<reference evidence="4" key="1">
    <citation type="journal article" date="2022" name="Plant J.">
        <title>Strategies of tolerance reflected in two North American maple genomes.</title>
        <authorList>
            <person name="McEvoy S.L."/>
            <person name="Sezen U.U."/>
            <person name="Trouern-Trend A."/>
            <person name="McMahon S.M."/>
            <person name="Schaberg P.G."/>
            <person name="Yang J."/>
            <person name="Wegrzyn J.L."/>
            <person name="Swenson N.G."/>
        </authorList>
    </citation>
    <scope>NUCLEOTIDE SEQUENCE</scope>
    <source>
        <strain evidence="4">NS2018</strain>
    </source>
</reference>
<dbReference type="Proteomes" id="UP001168877">
    <property type="component" value="Unassembled WGS sequence"/>
</dbReference>
<comment type="caution">
    <text evidence="4">The sequence shown here is derived from an EMBL/GenBank/DDBJ whole genome shotgun (WGS) entry which is preliminary data.</text>
</comment>
<feature type="domain" description="NB-ARC" evidence="3">
    <location>
        <begin position="3"/>
        <end position="95"/>
    </location>
</feature>
<accession>A0AA39W4H1</accession>
<organism evidence="4 5">
    <name type="scientific">Acer saccharum</name>
    <name type="common">Sugar maple</name>
    <dbReference type="NCBI Taxonomy" id="4024"/>
    <lineage>
        <taxon>Eukaryota</taxon>
        <taxon>Viridiplantae</taxon>
        <taxon>Streptophyta</taxon>
        <taxon>Embryophyta</taxon>
        <taxon>Tracheophyta</taxon>
        <taxon>Spermatophyta</taxon>
        <taxon>Magnoliopsida</taxon>
        <taxon>eudicotyledons</taxon>
        <taxon>Gunneridae</taxon>
        <taxon>Pentapetalae</taxon>
        <taxon>rosids</taxon>
        <taxon>malvids</taxon>
        <taxon>Sapindales</taxon>
        <taxon>Sapindaceae</taxon>
        <taxon>Hippocastanoideae</taxon>
        <taxon>Acereae</taxon>
        <taxon>Acer</taxon>
    </lineage>
</organism>
<dbReference type="Gene3D" id="3.40.50.300">
    <property type="entry name" value="P-loop containing nucleotide triphosphate hydrolases"/>
    <property type="match status" value="1"/>
</dbReference>
<dbReference type="EMBL" id="JAUESC010000003">
    <property type="protein sequence ID" value="KAK0601181.1"/>
    <property type="molecule type" value="Genomic_DNA"/>
</dbReference>
<protein>
    <recommendedName>
        <fullName evidence="3">NB-ARC domain-containing protein</fullName>
    </recommendedName>
</protein>
<evidence type="ECO:0000256" key="2">
    <source>
        <dbReference type="SAM" id="MobiDB-lite"/>
    </source>
</evidence>
<dbReference type="Pfam" id="PF00931">
    <property type="entry name" value="NB-ARC"/>
    <property type="match status" value="1"/>
</dbReference>
<dbReference type="InterPro" id="IPR002182">
    <property type="entry name" value="NB-ARC"/>
</dbReference>